<evidence type="ECO:0000313" key="1">
    <source>
        <dbReference type="EMBL" id="BAJ96855.1"/>
    </source>
</evidence>
<protein>
    <submittedName>
        <fullName evidence="1">Predicted protein</fullName>
    </submittedName>
</protein>
<organism evidence="1">
    <name type="scientific">Hordeum vulgare subsp. vulgare</name>
    <name type="common">Domesticated barley</name>
    <dbReference type="NCBI Taxonomy" id="112509"/>
    <lineage>
        <taxon>Eukaryota</taxon>
        <taxon>Viridiplantae</taxon>
        <taxon>Streptophyta</taxon>
        <taxon>Embryophyta</taxon>
        <taxon>Tracheophyta</taxon>
        <taxon>Spermatophyta</taxon>
        <taxon>Magnoliopsida</taxon>
        <taxon>Liliopsida</taxon>
        <taxon>Poales</taxon>
        <taxon>Poaceae</taxon>
        <taxon>BOP clade</taxon>
        <taxon>Pooideae</taxon>
        <taxon>Triticodae</taxon>
        <taxon>Triticeae</taxon>
        <taxon>Hordeinae</taxon>
        <taxon>Hordeum</taxon>
    </lineage>
</organism>
<reference evidence="1" key="1">
    <citation type="journal article" date="2011" name="Plant Physiol.">
        <title>Comprehensive sequence analysis of 24,783 barley full-length cDNAs derived from 12 clone libraries.</title>
        <authorList>
            <person name="Matsumoto T."/>
            <person name="Tanaka T."/>
            <person name="Sakai H."/>
            <person name="Amano N."/>
            <person name="Kanamori H."/>
            <person name="Kurita K."/>
            <person name="Kikuta A."/>
            <person name="Kamiya K."/>
            <person name="Yamamoto M."/>
            <person name="Ikawa H."/>
            <person name="Fujii N."/>
            <person name="Hori K."/>
            <person name="Itoh T."/>
            <person name="Sato K."/>
        </authorList>
    </citation>
    <scope>NUCLEOTIDE SEQUENCE</scope>
    <source>
        <tissue evidence="1">Shoot and root</tissue>
    </source>
</reference>
<dbReference type="AlphaFoldDB" id="F2DP34"/>
<accession>F2DP34</accession>
<name>F2DP34_HORVV</name>
<sequence length="69" mass="8235">MWTEFSMQSQSLLFFFLLPRRIRKLCFFCICPSLSRSFLYLSVMAFLQKVWCQSISLPFQKLAGTAWVR</sequence>
<proteinExistence type="evidence at transcript level"/>
<dbReference type="EMBL" id="AK365652">
    <property type="protein sequence ID" value="BAJ96855.1"/>
    <property type="molecule type" value="mRNA"/>
</dbReference>